<keyword evidence="2" id="KW-1185">Reference proteome</keyword>
<dbReference type="Proteomes" id="UP000054630">
    <property type="component" value="Unassembled WGS sequence"/>
</dbReference>
<reference evidence="1 2" key="1">
    <citation type="submission" date="2015-01" db="EMBL/GenBank/DDBJ databases">
        <title>Evolution of Trichinella species and genotypes.</title>
        <authorList>
            <person name="Korhonen P.K."/>
            <person name="Edoardo P."/>
            <person name="Giuseppe L.R."/>
            <person name="Gasser R.B."/>
        </authorList>
    </citation>
    <scope>NUCLEOTIDE SEQUENCE [LARGE SCALE GENOMIC DNA]</scope>
    <source>
        <strain evidence="1">ISS37</strain>
    </source>
</reference>
<comment type="caution">
    <text evidence="1">The sequence shown here is derived from an EMBL/GenBank/DDBJ whole genome shotgun (WGS) entry which is preliminary data.</text>
</comment>
<protein>
    <submittedName>
        <fullName evidence="1">Uncharacterized protein</fullName>
    </submittedName>
</protein>
<sequence>MIRKIADGSCCKQLTLFKPEKGVIITALRYWYCGYFGYCASNIRFECLPLKCSSSGQLDVWFKALSH</sequence>
<name>A0A0V0RCX2_9BILA</name>
<dbReference type="AlphaFoldDB" id="A0A0V0RCX2"/>
<accession>A0A0V0RCX2</accession>
<proteinExistence type="predicted"/>
<organism evidence="1 2">
    <name type="scientific">Trichinella nelsoni</name>
    <dbReference type="NCBI Taxonomy" id="6336"/>
    <lineage>
        <taxon>Eukaryota</taxon>
        <taxon>Metazoa</taxon>
        <taxon>Ecdysozoa</taxon>
        <taxon>Nematoda</taxon>
        <taxon>Enoplea</taxon>
        <taxon>Dorylaimia</taxon>
        <taxon>Trichinellida</taxon>
        <taxon>Trichinellidae</taxon>
        <taxon>Trichinella</taxon>
    </lineage>
</organism>
<gene>
    <name evidence="1" type="ORF">T07_2349</name>
</gene>
<dbReference type="EMBL" id="JYDL01000552">
    <property type="protein sequence ID" value="KRX12284.1"/>
    <property type="molecule type" value="Genomic_DNA"/>
</dbReference>
<evidence type="ECO:0000313" key="1">
    <source>
        <dbReference type="EMBL" id="KRX12284.1"/>
    </source>
</evidence>
<evidence type="ECO:0000313" key="2">
    <source>
        <dbReference type="Proteomes" id="UP000054630"/>
    </source>
</evidence>